<proteinExistence type="predicted"/>
<dbReference type="EMBL" id="SAXY01000079">
    <property type="protein sequence ID" value="TXJ35217.1"/>
    <property type="molecule type" value="Genomic_DNA"/>
</dbReference>
<sequence length="164" mass="18381">MKNILKLVILTLILISCKLENITGTGVDSRFVGTWTGTIKEEEKNNSDIIIIIPPPGEEGSENTEETSKEKPITVIINEDGSIAIDSDLIPASNIYQDIINNVYYYTISYIMSSQENSSTVFNYMIIFQDNETAAIEGTTIITLNQREERIKVPETTINKQTEL</sequence>
<name>A0A5C8EAW0_BRAPL</name>
<gene>
    <name evidence="1" type="ORF">EPJ72_12705</name>
</gene>
<dbReference type="AlphaFoldDB" id="A0A5C8EAW0"/>
<organism evidence="1 2">
    <name type="scientific">Brachyspira pilosicoli</name>
    <name type="common">Serpulina pilosicoli</name>
    <dbReference type="NCBI Taxonomy" id="52584"/>
    <lineage>
        <taxon>Bacteria</taxon>
        <taxon>Pseudomonadati</taxon>
        <taxon>Spirochaetota</taxon>
        <taxon>Spirochaetia</taxon>
        <taxon>Brachyspirales</taxon>
        <taxon>Brachyspiraceae</taxon>
        <taxon>Brachyspira</taxon>
    </lineage>
</organism>
<dbReference type="OrthoDB" id="9966597at2"/>
<accession>A0A5C8EAW0</accession>
<dbReference type="Proteomes" id="UP000323176">
    <property type="component" value="Unassembled WGS sequence"/>
</dbReference>
<protein>
    <recommendedName>
        <fullName evidence="3">Lipoprotein</fullName>
    </recommendedName>
</protein>
<comment type="caution">
    <text evidence="1">The sequence shown here is derived from an EMBL/GenBank/DDBJ whole genome shotgun (WGS) entry which is preliminary data.</text>
</comment>
<dbReference type="PROSITE" id="PS51257">
    <property type="entry name" value="PROKAR_LIPOPROTEIN"/>
    <property type="match status" value="1"/>
</dbReference>
<evidence type="ECO:0008006" key="3">
    <source>
        <dbReference type="Google" id="ProtNLM"/>
    </source>
</evidence>
<evidence type="ECO:0000313" key="2">
    <source>
        <dbReference type="Proteomes" id="UP000323176"/>
    </source>
</evidence>
<evidence type="ECO:0000313" key="1">
    <source>
        <dbReference type="EMBL" id="TXJ35217.1"/>
    </source>
</evidence>
<reference evidence="1 2" key="1">
    <citation type="journal article" date="1992" name="Lakartidningen">
        <title>[Penicillin V and not amoxicillin is the first choice preparation in acute otitis].</title>
        <authorList>
            <person name="Kamme C."/>
            <person name="Lundgren K."/>
            <person name="Prellner K."/>
        </authorList>
    </citation>
    <scope>NUCLEOTIDE SEQUENCE [LARGE SCALE GENOMIC DNA]</scope>
    <source>
        <strain evidence="1 2">PC5538III-hc</strain>
    </source>
</reference>